<dbReference type="GO" id="GO:1900376">
    <property type="term" value="P:regulation of secondary metabolite biosynthetic process"/>
    <property type="evidence" value="ECO:0007669"/>
    <property type="project" value="TreeGrafter"/>
</dbReference>
<accession>A0A0G0JMV6</accession>
<dbReference type="Gene3D" id="1.10.10.10">
    <property type="entry name" value="Winged helix-like DNA-binding domain superfamily/Winged helix DNA-binding domain"/>
    <property type="match status" value="1"/>
</dbReference>
<proteinExistence type="inferred from homology"/>
<keyword evidence="2" id="KW-0678">Repressor</keyword>
<protein>
    <submittedName>
        <fullName evidence="9">Fe2+/Zn2+ uptake regulation protein</fullName>
    </submittedName>
</protein>
<evidence type="ECO:0000256" key="2">
    <source>
        <dbReference type="ARBA" id="ARBA00022491"/>
    </source>
</evidence>
<comment type="caution">
    <text evidence="9">The sequence shown here is derived from an EMBL/GenBank/DDBJ whole genome shotgun (WGS) entry which is preliminary data.</text>
</comment>
<dbReference type="PANTHER" id="PTHR33202">
    <property type="entry name" value="ZINC UPTAKE REGULATION PROTEIN"/>
    <property type="match status" value="1"/>
</dbReference>
<dbReference type="Pfam" id="PF01475">
    <property type="entry name" value="FUR"/>
    <property type="match status" value="1"/>
</dbReference>
<feature type="binding site" evidence="8">
    <location>
        <position position="87"/>
    </location>
    <ligand>
        <name>Fe cation</name>
        <dbReference type="ChEBI" id="CHEBI:24875"/>
    </ligand>
</feature>
<evidence type="ECO:0000313" key="10">
    <source>
        <dbReference type="Proteomes" id="UP000034471"/>
    </source>
</evidence>
<dbReference type="GO" id="GO:0000976">
    <property type="term" value="F:transcription cis-regulatory region binding"/>
    <property type="evidence" value="ECO:0007669"/>
    <property type="project" value="TreeGrafter"/>
</dbReference>
<dbReference type="InterPro" id="IPR036388">
    <property type="entry name" value="WH-like_DNA-bd_sf"/>
</dbReference>
<keyword evidence="7" id="KW-0479">Metal-binding</keyword>
<comment type="cofactor">
    <cofactor evidence="8">
        <name>Mn(2+)</name>
        <dbReference type="ChEBI" id="CHEBI:29035"/>
    </cofactor>
    <cofactor evidence="8">
        <name>Fe(2+)</name>
        <dbReference type="ChEBI" id="CHEBI:29033"/>
    </cofactor>
    <text evidence="8">Binds 1 Mn(2+) or Fe(2+) ion per subunit.</text>
</comment>
<feature type="binding site" evidence="7">
    <location>
        <position position="136"/>
    </location>
    <ligand>
        <name>Zn(2+)</name>
        <dbReference type="ChEBI" id="CHEBI:29105"/>
    </ligand>
</feature>
<dbReference type="PANTHER" id="PTHR33202:SF7">
    <property type="entry name" value="FERRIC UPTAKE REGULATION PROTEIN"/>
    <property type="match status" value="1"/>
</dbReference>
<organism evidence="9 10">
    <name type="scientific">Candidatus Roizmanbacteria bacterium GW2011_GWA2_37_7</name>
    <dbReference type="NCBI Taxonomy" id="1618481"/>
    <lineage>
        <taxon>Bacteria</taxon>
        <taxon>Candidatus Roizmaniibacteriota</taxon>
    </lineage>
</organism>
<feature type="binding site" evidence="8">
    <location>
        <position position="125"/>
    </location>
    <ligand>
        <name>Fe cation</name>
        <dbReference type="ChEBI" id="CHEBI:24875"/>
    </ligand>
</feature>
<feature type="binding site" evidence="7">
    <location>
        <position position="96"/>
    </location>
    <ligand>
        <name>Zn(2+)</name>
        <dbReference type="ChEBI" id="CHEBI:29105"/>
    </ligand>
</feature>
<feature type="binding site" evidence="7">
    <location>
        <position position="133"/>
    </location>
    <ligand>
        <name>Zn(2+)</name>
        <dbReference type="ChEBI" id="CHEBI:29105"/>
    </ligand>
</feature>
<dbReference type="SUPFAM" id="SSF46785">
    <property type="entry name" value="Winged helix' DNA-binding domain"/>
    <property type="match status" value="1"/>
</dbReference>
<keyword evidence="4" id="KW-0805">Transcription regulation</keyword>
<keyword evidence="5" id="KW-0238">DNA-binding</keyword>
<comment type="similarity">
    <text evidence="1">Belongs to the Fur family.</text>
</comment>
<evidence type="ECO:0000313" key="9">
    <source>
        <dbReference type="EMBL" id="KKQ38169.1"/>
    </source>
</evidence>
<evidence type="ECO:0000256" key="4">
    <source>
        <dbReference type="ARBA" id="ARBA00023015"/>
    </source>
</evidence>
<dbReference type="GO" id="GO:0045892">
    <property type="term" value="P:negative regulation of DNA-templated transcription"/>
    <property type="evidence" value="ECO:0007669"/>
    <property type="project" value="TreeGrafter"/>
</dbReference>
<keyword evidence="3 7" id="KW-0862">Zinc</keyword>
<evidence type="ECO:0000256" key="3">
    <source>
        <dbReference type="ARBA" id="ARBA00022833"/>
    </source>
</evidence>
<gene>
    <name evidence="9" type="ORF">US54_C0016G0010</name>
</gene>
<dbReference type="EMBL" id="LBTJ01000016">
    <property type="protein sequence ID" value="KKQ38169.1"/>
    <property type="molecule type" value="Genomic_DNA"/>
</dbReference>
<dbReference type="Proteomes" id="UP000034471">
    <property type="component" value="Unassembled WGS sequence"/>
</dbReference>
<dbReference type="Gene3D" id="3.30.1490.190">
    <property type="match status" value="1"/>
</dbReference>
<reference evidence="9 10" key="1">
    <citation type="journal article" date="2015" name="Nature">
        <title>rRNA introns, odd ribosomes, and small enigmatic genomes across a large radiation of phyla.</title>
        <authorList>
            <person name="Brown C.T."/>
            <person name="Hug L.A."/>
            <person name="Thomas B.C."/>
            <person name="Sharon I."/>
            <person name="Castelle C.J."/>
            <person name="Singh A."/>
            <person name="Wilkins M.J."/>
            <person name="Williams K.H."/>
            <person name="Banfield J.F."/>
        </authorList>
    </citation>
    <scope>NUCLEOTIDE SEQUENCE [LARGE SCALE GENOMIC DNA]</scope>
</reference>
<sequence length="137" mass="15798">MITNHLLLLQKKGFRMTQARSSILNLLENTDHPLTATSIHKILKRIGVSTNITTIYRELEFLLEQKIIEKIPLFDTELHYEISGRTHHHHLMCTSCGSIQNIVLQSEKGLLEEMHNISTYDIRRHSLAFFGTCPDCT</sequence>
<dbReference type="CDD" id="cd07153">
    <property type="entry name" value="Fur_like"/>
    <property type="match status" value="1"/>
</dbReference>
<comment type="cofactor">
    <cofactor evidence="7">
        <name>Zn(2+)</name>
        <dbReference type="ChEBI" id="CHEBI:29105"/>
    </cofactor>
    <text evidence="7">Binds 1 zinc ion per subunit.</text>
</comment>
<name>A0A0G0JMV6_9BACT</name>
<dbReference type="STRING" id="1618481.US54_C0016G0010"/>
<dbReference type="InterPro" id="IPR043135">
    <property type="entry name" value="Fur_C"/>
</dbReference>
<evidence type="ECO:0000256" key="1">
    <source>
        <dbReference type="ARBA" id="ARBA00007957"/>
    </source>
</evidence>
<keyword evidence="8" id="KW-0408">Iron</keyword>
<evidence type="ECO:0000256" key="8">
    <source>
        <dbReference type="PIRSR" id="PIRSR602481-2"/>
    </source>
</evidence>
<feature type="binding site" evidence="7">
    <location>
        <position position="93"/>
    </location>
    <ligand>
        <name>Zn(2+)</name>
        <dbReference type="ChEBI" id="CHEBI:29105"/>
    </ligand>
</feature>
<dbReference type="GO" id="GO:0008270">
    <property type="term" value="F:zinc ion binding"/>
    <property type="evidence" value="ECO:0007669"/>
    <property type="project" value="TreeGrafter"/>
</dbReference>
<dbReference type="InterPro" id="IPR036390">
    <property type="entry name" value="WH_DNA-bd_sf"/>
</dbReference>
<evidence type="ECO:0000256" key="5">
    <source>
        <dbReference type="ARBA" id="ARBA00023125"/>
    </source>
</evidence>
<evidence type="ECO:0000256" key="7">
    <source>
        <dbReference type="PIRSR" id="PIRSR602481-1"/>
    </source>
</evidence>
<keyword evidence="6" id="KW-0804">Transcription</keyword>
<dbReference type="InterPro" id="IPR002481">
    <property type="entry name" value="FUR"/>
</dbReference>
<dbReference type="GO" id="GO:0003700">
    <property type="term" value="F:DNA-binding transcription factor activity"/>
    <property type="evidence" value="ECO:0007669"/>
    <property type="project" value="InterPro"/>
</dbReference>
<dbReference type="AlphaFoldDB" id="A0A0G0JMV6"/>
<evidence type="ECO:0000256" key="6">
    <source>
        <dbReference type="ARBA" id="ARBA00023163"/>
    </source>
</evidence>